<proteinExistence type="inferred from homology"/>
<keyword evidence="5" id="KW-1185">Reference proteome</keyword>
<protein>
    <submittedName>
        <fullName evidence="4">Uncharacterized protein</fullName>
    </submittedName>
</protein>
<dbReference type="InterPro" id="IPR038538">
    <property type="entry name" value="MTERF_sf"/>
</dbReference>
<dbReference type="AlphaFoldDB" id="A0AAD8VPN8"/>
<keyword evidence="2" id="KW-0804">Transcription</keyword>
<sequence length="384" mass="42649">MFRLRSTMLSRLLSPSSAFPVFSIQRFLSAEAPLITPKPSFAVEDYLVTTCGLTRAQALKASAKLSHLKSPANPDAVLAFLDGVGFSSADVAALVAKDPHFLCASVERTLAPVVFRLTSHGLSHAEIARFVSLGLSIFRSRSAVSNLPYYLSLLGSTENLVLFLKRSSSLLGSSLEKVVKPNVAFLRECGLGDCDISKLCLSSPWLFKMNPERVQAMVERTQELGAHRGSVMFRHVLKAVAFLGEEKITAKMEYLKNTFRWSDAEVGTAVSALPAMLARSKDMLRRRSEFLISEVGLEPAYIARRPALLTYSLEGRQRPRFYAVKFLKENGLLKRDPSYYAIVKVTEKVFMERYIFPHKEAAPHLAEDYATACRGEVPARLMFA</sequence>
<keyword evidence="2" id="KW-0806">Transcription termination</keyword>
<evidence type="ECO:0000256" key="3">
    <source>
        <dbReference type="ARBA" id="ARBA00022946"/>
    </source>
</evidence>
<dbReference type="PANTHER" id="PTHR13068">
    <property type="entry name" value="CGI-12 PROTEIN-RELATED"/>
    <property type="match status" value="1"/>
</dbReference>
<comment type="similarity">
    <text evidence="1">Belongs to the mTERF family.</text>
</comment>
<evidence type="ECO:0000313" key="5">
    <source>
        <dbReference type="Proteomes" id="UP001231189"/>
    </source>
</evidence>
<dbReference type="GO" id="GO:0006353">
    <property type="term" value="P:DNA-templated transcription termination"/>
    <property type="evidence" value="ECO:0007669"/>
    <property type="project" value="UniProtKB-KW"/>
</dbReference>
<dbReference type="PANTHER" id="PTHR13068:SF111">
    <property type="match status" value="1"/>
</dbReference>
<comment type="caution">
    <text evidence="4">The sequence shown here is derived from an EMBL/GenBank/DDBJ whole genome shotgun (WGS) entry which is preliminary data.</text>
</comment>
<keyword evidence="3" id="KW-0809">Transit peptide</keyword>
<dbReference type="FunFam" id="1.25.70.10:FF:000001">
    <property type="entry name" value="Mitochondrial transcription termination factor-like"/>
    <property type="match status" value="1"/>
</dbReference>
<dbReference type="SMART" id="SM00733">
    <property type="entry name" value="Mterf"/>
    <property type="match status" value="5"/>
</dbReference>
<dbReference type="Pfam" id="PF02536">
    <property type="entry name" value="mTERF"/>
    <property type="match status" value="1"/>
</dbReference>
<accession>A0AAD8VPN8</accession>
<dbReference type="InterPro" id="IPR003690">
    <property type="entry name" value="MTERF"/>
</dbReference>
<dbReference type="Proteomes" id="UP001231189">
    <property type="component" value="Unassembled WGS sequence"/>
</dbReference>
<dbReference type="GO" id="GO:0003676">
    <property type="term" value="F:nucleic acid binding"/>
    <property type="evidence" value="ECO:0007669"/>
    <property type="project" value="InterPro"/>
</dbReference>
<gene>
    <name evidence="4" type="ORF">QYE76_020879</name>
</gene>
<evidence type="ECO:0000313" key="4">
    <source>
        <dbReference type="EMBL" id="KAK1615362.1"/>
    </source>
</evidence>
<dbReference type="EMBL" id="JAUUTY010000006">
    <property type="protein sequence ID" value="KAK1615362.1"/>
    <property type="molecule type" value="Genomic_DNA"/>
</dbReference>
<organism evidence="4 5">
    <name type="scientific">Lolium multiflorum</name>
    <name type="common">Italian ryegrass</name>
    <name type="synonym">Lolium perenne subsp. multiflorum</name>
    <dbReference type="NCBI Taxonomy" id="4521"/>
    <lineage>
        <taxon>Eukaryota</taxon>
        <taxon>Viridiplantae</taxon>
        <taxon>Streptophyta</taxon>
        <taxon>Embryophyta</taxon>
        <taxon>Tracheophyta</taxon>
        <taxon>Spermatophyta</taxon>
        <taxon>Magnoliopsida</taxon>
        <taxon>Liliopsida</taxon>
        <taxon>Poales</taxon>
        <taxon>Poaceae</taxon>
        <taxon>BOP clade</taxon>
        <taxon>Pooideae</taxon>
        <taxon>Poodae</taxon>
        <taxon>Poeae</taxon>
        <taxon>Poeae Chloroplast Group 2 (Poeae type)</taxon>
        <taxon>Loliodinae</taxon>
        <taxon>Loliinae</taxon>
        <taxon>Lolium</taxon>
    </lineage>
</organism>
<evidence type="ECO:0000256" key="1">
    <source>
        <dbReference type="ARBA" id="ARBA00007692"/>
    </source>
</evidence>
<evidence type="ECO:0000256" key="2">
    <source>
        <dbReference type="ARBA" id="ARBA00022472"/>
    </source>
</evidence>
<keyword evidence="2" id="KW-0805">Transcription regulation</keyword>
<reference evidence="4" key="1">
    <citation type="submission" date="2023-07" db="EMBL/GenBank/DDBJ databases">
        <title>A chromosome-level genome assembly of Lolium multiflorum.</title>
        <authorList>
            <person name="Chen Y."/>
            <person name="Copetti D."/>
            <person name="Kolliker R."/>
            <person name="Studer B."/>
        </authorList>
    </citation>
    <scope>NUCLEOTIDE SEQUENCE</scope>
    <source>
        <strain evidence="4">02402/16</strain>
        <tissue evidence="4">Leaf</tissue>
    </source>
</reference>
<name>A0AAD8VPN8_LOLMU</name>
<dbReference type="Gene3D" id="1.25.70.10">
    <property type="entry name" value="Transcription termination factor 3, mitochondrial"/>
    <property type="match status" value="1"/>
</dbReference>